<keyword evidence="5" id="KW-1185">Reference proteome</keyword>
<dbReference type="InterPro" id="IPR003593">
    <property type="entry name" value="AAA+_ATPase"/>
</dbReference>
<dbReference type="InterPro" id="IPR041664">
    <property type="entry name" value="AAA_16"/>
</dbReference>
<accession>A0A3D9ZU67</accession>
<protein>
    <submittedName>
        <fullName evidence="4">Tetratricopeptide repeat protein</fullName>
    </submittedName>
</protein>
<feature type="domain" description="AAA+ ATPase" evidence="3">
    <location>
        <begin position="151"/>
        <end position="314"/>
    </location>
</feature>
<dbReference type="InterPro" id="IPR027417">
    <property type="entry name" value="P-loop_NTPase"/>
</dbReference>
<keyword evidence="1" id="KW-0547">Nucleotide-binding</keyword>
<dbReference type="GO" id="GO:0005524">
    <property type="term" value="F:ATP binding"/>
    <property type="evidence" value="ECO:0007669"/>
    <property type="project" value="UniProtKB-KW"/>
</dbReference>
<dbReference type="EMBL" id="QUMQ01000001">
    <property type="protein sequence ID" value="REG00939.1"/>
    <property type="molecule type" value="Genomic_DNA"/>
</dbReference>
<sequence>MKGIGSAGEGLGNDLEHVVVRDRRVHDVARGETAQPGGPLFEEVRALYRSAGEPSTRAIARGLGTGVLSHTTVHAVLSGNRVPRWDPLKQVVGYLGGDVERFHRLWLEARRAEDPPSTRGVLVAERPAPLVGRAIELDTARRWVTDLNLGRGRVVLIEGEPGIGKSALARAIASEASAVSYAIWATCEELNQAFSLLPLLDALRLQTPRAAAGQPSRAELLRANPTVGGQPDAVSAALNQLLTQVEELCTVAPVTLVVDDLQWADPSTVTAVSLLSRSVPRLPLLLVGIVRPVPLRDDLSALRRMLQTPPLVLRGLGKADVAELVGARAGDVPGEALLRIAAGAGGNPFYITELVEALSRSGALIRDQGRVEVVEERVPASLAAALANRIEYLPQPVLEVLRIAALLGLRISIPELAAVSERQVTDLLPDLEEAIRAGFFLDTGPELTFRHPLLRASLYESRPVPIRAALHRDAARALADSGAAAGRVARQLLPALDLGGWDTPVDSWIVPWLVGVGNQLIANAPDTAVQLLRWALTARSQEPGTRDELTCRLAHALFVVGDSAGAAKVASAGLATATRPDAIVDLQWTLTQSRAAEGNPEETLPVLTRGLTLPGVTQVHRARLLVLIARVHRACGRPEAAEQCANEALATATEVGDRWASGWALFTMAVLCGMRGDSRDALSLIDRALIVVDADSGLAELEMLLHVNRSLALGTLNRYDEAITAAERGRRMADRAGNVLRCGQAQSALAELHFHAGQWDDALAEVDVESIRGADPISVCLRYGIAAVVGLHRGDRTAGERLEDAAPHAERLTGRLVGPLVLARSVEREQAGLPAEALSALVDGPSGWEVDVIEAAELLPDVVRLAVTVGDHGTAQLFVARAEAGASAARPQEGYAAIAPHCRGLLHSDPEPLLEAADQYSLLGRPLPRAQALEAAGIALAERGAIAHARSCFAESILVYRDLRANWDLDRIEATVAIYDRL</sequence>
<dbReference type="GO" id="GO:0004016">
    <property type="term" value="F:adenylate cyclase activity"/>
    <property type="evidence" value="ECO:0007669"/>
    <property type="project" value="TreeGrafter"/>
</dbReference>
<reference evidence="4 5" key="1">
    <citation type="submission" date="2018-08" db="EMBL/GenBank/DDBJ databases">
        <title>Sequencing the genomes of 1000 actinobacteria strains.</title>
        <authorList>
            <person name="Klenk H.-P."/>
        </authorList>
    </citation>
    <scope>NUCLEOTIDE SEQUENCE [LARGE SCALE GENOMIC DNA]</scope>
    <source>
        <strain evidence="4 5">DSM 44099</strain>
    </source>
</reference>
<evidence type="ECO:0000256" key="2">
    <source>
        <dbReference type="ARBA" id="ARBA00022840"/>
    </source>
</evidence>
<evidence type="ECO:0000259" key="3">
    <source>
        <dbReference type="SMART" id="SM00382"/>
    </source>
</evidence>
<dbReference type="Gene3D" id="3.40.50.300">
    <property type="entry name" value="P-loop containing nucleotide triphosphate hydrolases"/>
    <property type="match status" value="1"/>
</dbReference>
<keyword evidence="2" id="KW-0067">ATP-binding</keyword>
<dbReference type="SUPFAM" id="SSF48452">
    <property type="entry name" value="TPR-like"/>
    <property type="match status" value="1"/>
</dbReference>
<dbReference type="AlphaFoldDB" id="A0A3D9ZU67"/>
<organism evidence="4 5">
    <name type="scientific">Asanoa ferruginea</name>
    <dbReference type="NCBI Taxonomy" id="53367"/>
    <lineage>
        <taxon>Bacteria</taxon>
        <taxon>Bacillati</taxon>
        <taxon>Actinomycetota</taxon>
        <taxon>Actinomycetes</taxon>
        <taxon>Micromonosporales</taxon>
        <taxon>Micromonosporaceae</taxon>
        <taxon>Asanoa</taxon>
    </lineage>
</organism>
<dbReference type="SUPFAM" id="SSF52540">
    <property type="entry name" value="P-loop containing nucleoside triphosphate hydrolases"/>
    <property type="match status" value="1"/>
</dbReference>
<dbReference type="InterPro" id="IPR011990">
    <property type="entry name" value="TPR-like_helical_dom_sf"/>
</dbReference>
<gene>
    <name evidence="4" type="ORF">DFJ67_7006</name>
</gene>
<evidence type="ECO:0000313" key="4">
    <source>
        <dbReference type="EMBL" id="REG00939.1"/>
    </source>
</evidence>
<evidence type="ECO:0000313" key="5">
    <source>
        <dbReference type="Proteomes" id="UP000256913"/>
    </source>
</evidence>
<dbReference type="PANTHER" id="PTHR16305">
    <property type="entry name" value="TESTICULAR SOLUBLE ADENYLYL CYCLASE"/>
    <property type="match status" value="1"/>
</dbReference>
<dbReference type="Pfam" id="PF13191">
    <property type="entry name" value="AAA_16"/>
    <property type="match status" value="1"/>
</dbReference>
<comment type="caution">
    <text evidence="4">The sequence shown here is derived from an EMBL/GenBank/DDBJ whole genome shotgun (WGS) entry which is preliminary data.</text>
</comment>
<proteinExistence type="predicted"/>
<dbReference type="Gene3D" id="1.25.40.10">
    <property type="entry name" value="Tetratricopeptide repeat domain"/>
    <property type="match status" value="1"/>
</dbReference>
<dbReference type="GO" id="GO:0005737">
    <property type="term" value="C:cytoplasm"/>
    <property type="evidence" value="ECO:0007669"/>
    <property type="project" value="TreeGrafter"/>
</dbReference>
<dbReference type="PANTHER" id="PTHR16305:SF35">
    <property type="entry name" value="TRANSCRIPTIONAL ACTIVATOR DOMAIN"/>
    <property type="match status" value="1"/>
</dbReference>
<dbReference type="Pfam" id="PF13424">
    <property type="entry name" value="TPR_12"/>
    <property type="match status" value="1"/>
</dbReference>
<dbReference type="Proteomes" id="UP000256913">
    <property type="component" value="Unassembled WGS sequence"/>
</dbReference>
<dbReference type="SMART" id="SM00382">
    <property type="entry name" value="AAA"/>
    <property type="match status" value="1"/>
</dbReference>
<name>A0A3D9ZU67_9ACTN</name>
<evidence type="ECO:0000256" key="1">
    <source>
        <dbReference type="ARBA" id="ARBA00022741"/>
    </source>
</evidence>